<evidence type="ECO:0000313" key="9">
    <source>
        <dbReference type="EMBL" id="KAH8031975.1"/>
    </source>
</evidence>
<evidence type="ECO:0000313" key="10">
    <source>
        <dbReference type="Proteomes" id="UP000821866"/>
    </source>
</evidence>
<dbReference type="SUPFAM" id="SSF57667">
    <property type="entry name" value="beta-beta-alpha zinc fingers"/>
    <property type="match status" value="4"/>
</dbReference>
<evidence type="ECO:0000256" key="1">
    <source>
        <dbReference type="ARBA" id="ARBA00004123"/>
    </source>
</evidence>
<proteinExistence type="predicted"/>
<keyword evidence="10" id="KW-1185">Reference proteome</keyword>
<dbReference type="Gene3D" id="3.30.160.60">
    <property type="entry name" value="Classic Zinc Finger"/>
    <property type="match status" value="5"/>
</dbReference>
<keyword evidence="6" id="KW-0539">Nucleus</keyword>
<keyword evidence="2" id="KW-0479">Metal-binding</keyword>
<dbReference type="FunFam" id="3.30.160.60:FF:002343">
    <property type="entry name" value="Zinc finger protein 33A"/>
    <property type="match status" value="1"/>
</dbReference>
<feature type="domain" description="C2H2-type" evidence="8">
    <location>
        <begin position="88"/>
        <end position="115"/>
    </location>
</feature>
<dbReference type="InterPro" id="IPR013087">
    <property type="entry name" value="Znf_C2H2_type"/>
</dbReference>
<comment type="caution">
    <text evidence="9">The sequence shown here is derived from an EMBL/GenBank/DDBJ whole genome shotgun (WGS) entry which is preliminary data.</text>
</comment>
<keyword evidence="5" id="KW-0862">Zinc</keyword>
<dbReference type="EMBL" id="JABSTU010000005">
    <property type="protein sequence ID" value="KAH8031975.1"/>
    <property type="molecule type" value="Genomic_DNA"/>
</dbReference>
<accession>A0A9J6ECQ2</accession>
<protein>
    <recommendedName>
        <fullName evidence="8">C2H2-type domain-containing protein</fullName>
    </recommendedName>
</protein>
<dbReference type="SMART" id="SM00355">
    <property type="entry name" value="ZnF_C2H2"/>
    <property type="match status" value="6"/>
</dbReference>
<evidence type="ECO:0000256" key="4">
    <source>
        <dbReference type="ARBA" id="ARBA00022771"/>
    </source>
</evidence>
<feature type="domain" description="C2H2-type" evidence="8">
    <location>
        <begin position="200"/>
        <end position="228"/>
    </location>
</feature>
<dbReference type="GO" id="GO:0000981">
    <property type="term" value="F:DNA-binding transcription factor activity, RNA polymerase II-specific"/>
    <property type="evidence" value="ECO:0007669"/>
    <property type="project" value="TreeGrafter"/>
</dbReference>
<comment type="subcellular location">
    <subcellularLocation>
        <location evidence="1">Nucleus</location>
    </subcellularLocation>
</comment>
<dbReference type="Pfam" id="PF00096">
    <property type="entry name" value="zf-C2H2"/>
    <property type="match status" value="1"/>
</dbReference>
<sequence>MLFVAVHLAIVGSELTEHQADQFATRGVAQLATKPLPAALLCSVLCHHLIIHLIGLSAAHFRGPGCCSSSSAFVEEYCSLVSVWDGVHSCRWCTYATTKKSRMRRHLCKHTGKHPFLCHLYPAMFNESCNLNIHKRMHTGERPFTCVHCTSTFTKKGHLVRHMRIHTGDHSYHCHLCPALFFQKTSLVHHIRTHTGKRPFPCDYCDASFRLKQQLIDQMRSSHTKECPFSCAQCNTPFPQQLELVRHRCADTREHPFLCKLCGKSFTLKQDAQLPHVQLSSQKGALKFCLM</sequence>
<dbReference type="GO" id="GO:0005634">
    <property type="term" value="C:nucleus"/>
    <property type="evidence" value="ECO:0007669"/>
    <property type="project" value="UniProtKB-SubCell"/>
</dbReference>
<dbReference type="PANTHER" id="PTHR24394">
    <property type="entry name" value="ZINC FINGER PROTEIN"/>
    <property type="match status" value="1"/>
</dbReference>
<dbReference type="AlphaFoldDB" id="A0A9J6ECQ2"/>
<feature type="domain" description="C2H2-type" evidence="8">
    <location>
        <begin position="144"/>
        <end position="171"/>
    </location>
</feature>
<feature type="domain" description="C2H2-type" evidence="8">
    <location>
        <begin position="172"/>
        <end position="199"/>
    </location>
</feature>
<feature type="domain" description="C2H2-type" evidence="8">
    <location>
        <begin position="229"/>
        <end position="256"/>
    </location>
</feature>
<keyword evidence="3" id="KW-0677">Repeat</keyword>
<reference evidence="9" key="1">
    <citation type="journal article" date="2020" name="Cell">
        <title>Large-Scale Comparative Analyses of Tick Genomes Elucidate Their Genetic Diversity and Vector Capacities.</title>
        <authorList>
            <consortium name="Tick Genome and Microbiome Consortium (TIGMIC)"/>
            <person name="Jia N."/>
            <person name="Wang J."/>
            <person name="Shi W."/>
            <person name="Du L."/>
            <person name="Sun Y."/>
            <person name="Zhan W."/>
            <person name="Jiang J.F."/>
            <person name="Wang Q."/>
            <person name="Zhang B."/>
            <person name="Ji P."/>
            <person name="Bell-Sakyi L."/>
            <person name="Cui X.M."/>
            <person name="Yuan T.T."/>
            <person name="Jiang B.G."/>
            <person name="Yang W.F."/>
            <person name="Lam T.T."/>
            <person name="Chang Q.C."/>
            <person name="Ding S.J."/>
            <person name="Wang X.J."/>
            <person name="Zhu J.G."/>
            <person name="Ruan X.D."/>
            <person name="Zhao L."/>
            <person name="Wei J.T."/>
            <person name="Ye R.Z."/>
            <person name="Que T.C."/>
            <person name="Du C.H."/>
            <person name="Zhou Y.H."/>
            <person name="Cheng J.X."/>
            <person name="Dai P.F."/>
            <person name="Guo W.B."/>
            <person name="Han X.H."/>
            <person name="Huang E.J."/>
            <person name="Li L.F."/>
            <person name="Wei W."/>
            <person name="Gao Y.C."/>
            <person name="Liu J.Z."/>
            <person name="Shao H.Z."/>
            <person name="Wang X."/>
            <person name="Wang C.C."/>
            <person name="Yang T.C."/>
            <person name="Huo Q.B."/>
            <person name="Li W."/>
            <person name="Chen H.Y."/>
            <person name="Chen S.E."/>
            <person name="Zhou L.G."/>
            <person name="Ni X.B."/>
            <person name="Tian J.H."/>
            <person name="Sheng Y."/>
            <person name="Liu T."/>
            <person name="Pan Y.S."/>
            <person name="Xia L.Y."/>
            <person name="Li J."/>
            <person name="Zhao F."/>
            <person name="Cao W.C."/>
        </authorList>
    </citation>
    <scope>NUCLEOTIDE SEQUENCE</scope>
    <source>
        <strain evidence="9">Rmic-2018</strain>
    </source>
</reference>
<evidence type="ECO:0000259" key="8">
    <source>
        <dbReference type="PROSITE" id="PS50157"/>
    </source>
</evidence>
<evidence type="ECO:0000256" key="3">
    <source>
        <dbReference type="ARBA" id="ARBA00022737"/>
    </source>
</evidence>
<dbReference type="PROSITE" id="PS50157">
    <property type="entry name" value="ZINC_FINGER_C2H2_2"/>
    <property type="match status" value="6"/>
</dbReference>
<evidence type="ECO:0000256" key="6">
    <source>
        <dbReference type="ARBA" id="ARBA00023242"/>
    </source>
</evidence>
<organism evidence="9 10">
    <name type="scientific">Rhipicephalus microplus</name>
    <name type="common">Cattle tick</name>
    <name type="synonym">Boophilus microplus</name>
    <dbReference type="NCBI Taxonomy" id="6941"/>
    <lineage>
        <taxon>Eukaryota</taxon>
        <taxon>Metazoa</taxon>
        <taxon>Ecdysozoa</taxon>
        <taxon>Arthropoda</taxon>
        <taxon>Chelicerata</taxon>
        <taxon>Arachnida</taxon>
        <taxon>Acari</taxon>
        <taxon>Parasitiformes</taxon>
        <taxon>Ixodida</taxon>
        <taxon>Ixodoidea</taxon>
        <taxon>Ixodidae</taxon>
        <taxon>Rhipicephalinae</taxon>
        <taxon>Rhipicephalus</taxon>
        <taxon>Boophilus</taxon>
    </lineage>
</organism>
<keyword evidence="4 7" id="KW-0863">Zinc-finger</keyword>
<dbReference type="InterPro" id="IPR036236">
    <property type="entry name" value="Znf_C2H2_sf"/>
</dbReference>
<evidence type="ECO:0000256" key="2">
    <source>
        <dbReference type="ARBA" id="ARBA00022723"/>
    </source>
</evidence>
<dbReference type="Proteomes" id="UP000821866">
    <property type="component" value="Chromosome 3"/>
</dbReference>
<reference evidence="9" key="2">
    <citation type="submission" date="2021-09" db="EMBL/GenBank/DDBJ databases">
        <authorList>
            <person name="Jia N."/>
            <person name="Wang J."/>
            <person name="Shi W."/>
            <person name="Du L."/>
            <person name="Sun Y."/>
            <person name="Zhan W."/>
            <person name="Jiang J."/>
            <person name="Wang Q."/>
            <person name="Zhang B."/>
            <person name="Ji P."/>
            <person name="Sakyi L.B."/>
            <person name="Cui X."/>
            <person name="Yuan T."/>
            <person name="Jiang B."/>
            <person name="Yang W."/>
            <person name="Lam T.T.-Y."/>
            <person name="Chang Q."/>
            <person name="Ding S."/>
            <person name="Wang X."/>
            <person name="Zhu J."/>
            <person name="Ruan X."/>
            <person name="Zhao L."/>
            <person name="Wei J."/>
            <person name="Que T."/>
            <person name="Du C."/>
            <person name="Cheng J."/>
            <person name="Dai P."/>
            <person name="Han X."/>
            <person name="Huang E."/>
            <person name="Gao Y."/>
            <person name="Liu J."/>
            <person name="Shao H."/>
            <person name="Ye R."/>
            <person name="Li L."/>
            <person name="Wei W."/>
            <person name="Wang X."/>
            <person name="Wang C."/>
            <person name="Huo Q."/>
            <person name="Li W."/>
            <person name="Guo W."/>
            <person name="Chen H."/>
            <person name="Chen S."/>
            <person name="Zhou L."/>
            <person name="Zhou L."/>
            <person name="Ni X."/>
            <person name="Tian J."/>
            <person name="Zhou Y."/>
            <person name="Sheng Y."/>
            <person name="Liu T."/>
            <person name="Pan Y."/>
            <person name="Xia L."/>
            <person name="Li J."/>
            <person name="Zhao F."/>
            <person name="Cao W."/>
        </authorList>
    </citation>
    <scope>NUCLEOTIDE SEQUENCE</scope>
    <source>
        <strain evidence="9">Rmic-2018</strain>
        <tissue evidence="9">Larvae</tissue>
    </source>
</reference>
<dbReference type="PROSITE" id="PS00028">
    <property type="entry name" value="ZINC_FINGER_C2H2_1"/>
    <property type="match status" value="2"/>
</dbReference>
<name>A0A9J6ECQ2_RHIMP</name>
<gene>
    <name evidence="9" type="ORF">HPB51_022497</name>
</gene>
<dbReference type="PANTHER" id="PTHR24394:SF29">
    <property type="entry name" value="MYONEURIN"/>
    <property type="match status" value="1"/>
</dbReference>
<dbReference type="GO" id="GO:0008270">
    <property type="term" value="F:zinc ion binding"/>
    <property type="evidence" value="ECO:0007669"/>
    <property type="project" value="UniProtKB-KW"/>
</dbReference>
<evidence type="ECO:0000256" key="7">
    <source>
        <dbReference type="PROSITE-ProRule" id="PRU00042"/>
    </source>
</evidence>
<dbReference type="VEuPathDB" id="VectorBase:LOC119185244"/>
<feature type="domain" description="C2H2-type" evidence="8">
    <location>
        <begin position="116"/>
        <end position="143"/>
    </location>
</feature>
<evidence type="ECO:0000256" key="5">
    <source>
        <dbReference type="ARBA" id="ARBA00022833"/>
    </source>
</evidence>